<dbReference type="AlphaFoldDB" id="A0A3B0C4K2"/>
<comment type="caution">
    <text evidence="1">The sequence shown here is derived from an EMBL/GenBank/DDBJ whole genome shotgun (WGS) entry which is preliminary data.</text>
</comment>
<accession>A0A3B0C4K2</accession>
<proteinExistence type="predicted"/>
<reference evidence="1 2" key="1">
    <citation type="submission" date="2018-10" db="EMBL/GenBank/DDBJ databases">
        <title>Ulvibacterium marinum gen. nov., sp. nov., a novel marine bacterium of the family Flavobacteriaceae, isolated from a culture of the green alga Ulva prolifera.</title>
        <authorList>
            <person name="Zhang Z."/>
        </authorList>
    </citation>
    <scope>NUCLEOTIDE SEQUENCE [LARGE SCALE GENOMIC DNA]</scope>
    <source>
        <strain evidence="1 2">CCMM003</strain>
    </source>
</reference>
<dbReference type="RefSeq" id="WP_120711262.1">
    <property type="nucleotide sequence ID" value="NZ_RBCJ01000002.1"/>
</dbReference>
<protein>
    <submittedName>
        <fullName evidence="1">Uncharacterized protein</fullName>
    </submittedName>
</protein>
<organism evidence="1 2">
    <name type="scientific">Ulvibacterium marinum</name>
    <dbReference type="NCBI Taxonomy" id="2419782"/>
    <lineage>
        <taxon>Bacteria</taxon>
        <taxon>Pseudomonadati</taxon>
        <taxon>Bacteroidota</taxon>
        <taxon>Flavobacteriia</taxon>
        <taxon>Flavobacteriales</taxon>
        <taxon>Flavobacteriaceae</taxon>
        <taxon>Ulvibacterium</taxon>
    </lineage>
</organism>
<name>A0A3B0C4K2_9FLAO</name>
<dbReference type="EMBL" id="RBCJ01000002">
    <property type="protein sequence ID" value="RKN81105.1"/>
    <property type="molecule type" value="Genomic_DNA"/>
</dbReference>
<dbReference type="Proteomes" id="UP000276603">
    <property type="component" value="Unassembled WGS sequence"/>
</dbReference>
<evidence type="ECO:0000313" key="2">
    <source>
        <dbReference type="Proteomes" id="UP000276603"/>
    </source>
</evidence>
<dbReference type="OrthoDB" id="1448726at2"/>
<keyword evidence="2" id="KW-1185">Reference proteome</keyword>
<evidence type="ECO:0000313" key="1">
    <source>
        <dbReference type="EMBL" id="RKN81105.1"/>
    </source>
</evidence>
<gene>
    <name evidence="1" type="ORF">D7Z94_09175</name>
</gene>
<sequence length="89" mass="10510">MNYKIRIEVGFAGISKEYVGEVIMGRKEKDNLKRVLIKKIENTNPKLRDGFVYSIDLWGENFEHRMTYDESNLPESVRQWIEKTIEKSG</sequence>